<evidence type="ECO:0000313" key="7">
    <source>
        <dbReference type="EMBL" id="POZ52530.1"/>
    </source>
</evidence>
<protein>
    <submittedName>
        <fullName evidence="6">Crp/Fnr family transcriptional regulator</fullName>
    </submittedName>
</protein>
<dbReference type="Proteomes" id="UP000237423">
    <property type="component" value="Unassembled WGS sequence"/>
</dbReference>
<reference evidence="6 8" key="1">
    <citation type="submission" date="2017-06" db="EMBL/GenBank/DDBJ databases">
        <title>Genome Sequencing of the methanotroph Methylovulum psychrotolerants str. HV10-M2 isolated from a high-altitude environment.</title>
        <authorList>
            <person name="Mateos-Rivera A."/>
        </authorList>
    </citation>
    <scope>NUCLEOTIDE SEQUENCE [LARGE SCALE GENOMIC DNA]</scope>
    <source>
        <strain evidence="6 8">HV10_M2</strain>
    </source>
</reference>
<dbReference type="Gene3D" id="1.10.10.10">
    <property type="entry name" value="Winged helix-like DNA-binding domain superfamily/Winged helix DNA-binding domain"/>
    <property type="match status" value="1"/>
</dbReference>
<dbReference type="SUPFAM" id="SSF46785">
    <property type="entry name" value="Winged helix' DNA-binding domain"/>
    <property type="match status" value="1"/>
</dbReference>
<dbReference type="InterPro" id="IPR014710">
    <property type="entry name" value="RmlC-like_jellyroll"/>
</dbReference>
<dbReference type="PROSITE" id="PS50042">
    <property type="entry name" value="CNMP_BINDING_3"/>
    <property type="match status" value="1"/>
</dbReference>
<keyword evidence="3" id="KW-0804">Transcription</keyword>
<keyword evidence="2" id="KW-0238">DNA-binding</keyword>
<dbReference type="GO" id="GO:0005829">
    <property type="term" value="C:cytosol"/>
    <property type="evidence" value="ECO:0007669"/>
    <property type="project" value="TreeGrafter"/>
</dbReference>
<feature type="domain" description="Cyclic nucleotide-binding" evidence="4">
    <location>
        <begin position="23"/>
        <end position="93"/>
    </location>
</feature>
<dbReference type="FunFam" id="1.10.10.10:FF:000028">
    <property type="entry name" value="Fumarate/nitrate reduction transcriptional regulator Fnr"/>
    <property type="match status" value="1"/>
</dbReference>
<dbReference type="Pfam" id="PF00027">
    <property type="entry name" value="cNMP_binding"/>
    <property type="match status" value="1"/>
</dbReference>
<proteinExistence type="predicted"/>
<dbReference type="PROSITE" id="PS51063">
    <property type="entry name" value="HTH_CRP_2"/>
    <property type="match status" value="1"/>
</dbReference>
<dbReference type="Gene3D" id="2.60.120.10">
    <property type="entry name" value="Jelly Rolls"/>
    <property type="match status" value="1"/>
</dbReference>
<dbReference type="KEGG" id="mpsy:CEK71_20395"/>
<evidence type="ECO:0000313" key="8">
    <source>
        <dbReference type="Proteomes" id="UP000197019"/>
    </source>
</evidence>
<evidence type="ECO:0000313" key="6">
    <source>
        <dbReference type="EMBL" id="ASF48230.1"/>
    </source>
</evidence>
<evidence type="ECO:0000256" key="2">
    <source>
        <dbReference type="ARBA" id="ARBA00023125"/>
    </source>
</evidence>
<evidence type="ECO:0000256" key="3">
    <source>
        <dbReference type="ARBA" id="ARBA00023163"/>
    </source>
</evidence>
<dbReference type="InterPro" id="IPR036390">
    <property type="entry name" value="WH_DNA-bd_sf"/>
</dbReference>
<dbReference type="PANTHER" id="PTHR24567">
    <property type="entry name" value="CRP FAMILY TRANSCRIPTIONAL REGULATORY PROTEIN"/>
    <property type="match status" value="1"/>
</dbReference>
<dbReference type="InterPro" id="IPR036388">
    <property type="entry name" value="WH-like_DNA-bd_sf"/>
</dbReference>
<name>A0A1Z4C3Z1_9GAMM</name>
<keyword evidence="1" id="KW-0805">Transcription regulation</keyword>
<dbReference type="PRINTS" id="PR00034">
    <property type="entry name" value="HTHCRP"/>
</dbReference>
<dbReference type="CDD" id="cd00038">
    <property type="entry name" value="CAP_ED"/>
    <property type="match status" value="1"/>
</dbReference>
<feature type="domain" description="HTH crp-type" evidence="5">
    <location>
        <begin position="156"/>
        <end position="229"/>
    </location>
</feature>
<dbReference type="RefSeq" id="WP_088621100.1">
    <property type="nucleotide sequence ID" value="NZ_CP022129.1"/>
</dbReference>
<evidence type="ECO:0000256" key="1">
    <source>
        <dbReference type="ARBA" id="ARBA00023015"/>
    </source>
</evidence>
<gene>
    <name evidence="7" type="ORF">AADEFJLK_02015</name>
    <name evidence="6" type="ORF">CEK71_20395</name>
</gene>
<dbReference type="Pfam" id="PF13545">
    <property type="entry name" value="HTH_Crp_2"/>
    <property type="match status" value="1"/>
</dbReference>
<dbReference type="InterPro" id="IPR000595">
    <property type="entry name" value="cNMP-bd_dom"/>
</dbReference>
<dbReference type="AlphaFoldDB" id="A0A1Z4C3Z1"/>
<dbReference type="GO" id="GO:0003700">
    <property type="term" value="F:DNA-binding transcription factor activity"/>
    <property type="evidence" value="ECO:0007669"/>
    <property type="project" value="TreeGrafter"/>
</dbReference>
<dbReference type="InterPro" id="IPR012318">
    <property type="entry name" value="HTH_CRP"/>
</dbReference>
<evidence type="ECO:0000313" key="9">
    <source>
        <dbReference type="Proteomes" id="UP000237423"/>
    </source>
</evidence>
<dbReference type="EMBL" id="PGFZ01000003">
    <property type="protein sequence ID" value="POZ52530.1"/>
    <property type="molecule type" value="Genomic_DNA"/>
</dbReference>
<dbReference type="GO" id="GO:0003677">
    <property type="term" value="F:DNA binding"/>
    <property type="evidence" value="ECO:0007669"/>
    <property type="project" value="UniProtKB-KW"/>
</dbReference>
<sequence>MSNTLLAKSAITCENCNLERLCIPKGLKRSDIGDLKLVVNRNNIRQKGEAIYHAGSPFRGIVALRSGSAKLLSFDRNGNEVIVDFILPGELLGFDGVSLQAHNCTAVALETVNFCHLPTQQIAALSANTPGFYQVLLQRSCSQFDAQVEKVMLSRRSAEARVAAFIVQISERLKLRGYSDTEFRLSMSREEIGNHLGIAHETVSRIFHHFQALDIVEVRTKRLKILDKKKLFGFLH</sequence>
<dbReference type="InterPro" id="IPR018490">
    <property type="entry name" value="cNMP-bd_dom_sf"/>
</dbReference>
<reference evidence="7 9" key="2">
    <citation type="submission" date="2017-11" db="EMBL/GenBank/DDBJ databases">
        <title>Draft Genome Sequence of Methylobacter psychrotolerans Sph1T, an Obligate Methanotroph from Low-Temperature Environments.</title>
        <authorList>
            <person name="Oshkin I.Y."/>
            <person name="Miroshnikov K."/>
            <person name="Belova S.E."/>
            <person name="Korzhenkov A."/>
            <person name="Toshchakov S.V."/>
            <person name="Dedysh S.N."/>
        </authorList>
    </citation>
    <scope>NUCLEOTIDE SEQUENCE [LARGE SCALE GENOMIC DNA]</scope>
    <source>
        <strain evidence="7 9">Sph1</strain>
    </source>
</reference>
<dbReference type="SUPFAM" id="SSF51206">
    <property type="entry name" value="cAMP-binding domain-like"/>
    <property type="match status" value="1"/>
</dbReference>
<evidence type="ECO:0000259" key="4">
    <source>
        <dbReference type="PROSITE" id="PS50042"/>
    </source>
</evidence>
<keyword evidence="8" id="KW-1185">Reference proteome</keyword>
<accession>A0A1Z4C3Z1</accession>
<dbReference type="EMBL" id="CP022129">
    <property type="protein sequence ID" value="ASF48230.1"/>
    <property type="molecule type" value="Genomic_DNA"/>
</dbReference>
<evidence type="ECO:0000259" key="5">
    <source>
        <dbReference type="PROSITE" id="PS51063"/>
    </source>
</evidence>
<dbReference type="SMART" id="SM00419">
    <property type="entry name" value="HTH_CRP"/>
    <property type="match status" value="1"/>
</dbReference>
<dbReference type="Proteomes" id="UP000197019">
    <property type="component" value="Chromosome"/>
</dbReference>
<organism evidence="6 8">
    <name type="scientific">Methylovulum psychrotolerans</name>
    <dbReference type="NCBI Taxonomy" id="1704499"/>
    <lineage>
        <taxon>Bacteria</taxon>
        <taxon>Pseudomonadati</taxon>
        <taxon>Pseudomonadota</taxon>
        <taxon>Gammaproteobacteria</taxon>
        <taxon>Methylococcales</taxon>
        <taxon>Methylococcaceae</taxon>
        <taxon>Methylovulum</taxon>
    </lineage>
</organism>
<dbReference type="OrthoDB" id="7643467at2"/>
<dbReference type="PANTHER" id="PTHR24567:SF75">
    <property type="entry name" value="FUMARATE AND NITRATE REDUCTION REGULATORY PROTEIN"/>
    <property type="match status" value="1"/>
</dbReference>
<dbReference type="InterPro" id="IPR050397">
    <property type="entry name" value="Env_Response_Regulators"/>
</dbReference>